<sequence>MVSRCEFIANRCDGTNQHIKTGECLKTLRSDRPYENMNITGVKGLADAEITTLKATSTPGA</sequence>
<dbReference type="Proteomes" id="UP000718564">
    <property type="component" value="Unassembled WGS sequence"/>
</dbReference>
<protein>
    <submittedName>
        <fullName evidence="1">Uncharacterized protein</fullName>
    </submittedName>
</protein>
<dbReference type="RefSeq" id="WP_211173461.1">
    <property type="nucleotide sequence ID" value="NZ_CAWPJE010000229.1"/>
</dbReference>
<comment type="caution">
    <text evidence="1">The sequence shown here is derived from an EMBL/GenBank/DDBJ whole genome shotgun (WGS) entry which is preliminary data.</text>
</comment>
<name>A0ABX1PCJ8_9CYAN</name>
<keyword evidence="2" id="KW-1185">Reference proteome</keyword>
<gene>
    <name evidence="1" type="ORF">DP116_23200</name>
</gene>
<reference evidence="1 2" key="1">
    <citation type="submission" date="2018-06" db="EMBL/GenBank/DDBJ databases">
        <title>Comparative genomics of Brasilonema spp. strains.</title>
        <authorList>
            <person name="Alvarenga D.O."/>
            <person name="Fiore M.F."/>
            <person name="Varani A.M."/>
        </authorList>
    </citation>
    <scope>NUCLEOTIDE SEQUENCE [LARGE SCALE GENOMIC DNA]</scope>
    <source>
        <strain evidence="1 2">SPC951</strain>
    </source>
</reference>
<dbReference type="EMBL" id="QMEB01000231">
    <property type="protein sequence ID" value="NMG22200.1"/>
    <property type="molecule type" value="Genomic_DNA"/>
</dbReference>
<proteinExistence type="predicted"/>
<organism evidence="1 2">
    <name type="scientific">Brasilonema bromeliae SPC951</name>
    <dbReference type="NCBI Taxonomy" id="385972"/>
    <lineage>
        <taxon>Bacteria</taxon>
        <taxon>Bacillati</taxon>
        <taxon>Cyanobacteriota</taxon>
        <taxon>Cyanophyceae</taxon>
        <taxon>Nostocales</taxon>
        <taxon>Scytonemataceae</taxon>
        <taxon>Brasilonema</taxon>
        <taxon>Bromeliae group (in: Brasilonema)</taxon>
    </lineage>
</organism>
<evidence type="ECO:0000313" key="2">
    <source>
        <dbReference type="Proteomes" id="UP000718564"/>
    </source>
</evidence>
<evidence type="ECO:0000313" key="1">
    <source>
        <dbReference type="EMBL" id="NMG22200.1"/>
    </source>
</evidence>
<accession>A0ABX1PCJ8</accession>